<keyword evidence="1" id="KW-0732">Signal</keyword>
<dbReference type="RefSeq" id="WP_024902463.1">
    <property type="nucleotide sequence ID" value="NZ_CADFGU010000001.1"/>
</dbReference>
<evidence type="ECO:0000313" key="2">
    <source>
        <dbReference type="EMBL" id="KKB65294.1"/>
    </source>
</evidence>
<dbReference type="InterPro" id="IPR007433">
    <property type="entry name" value="DUF481"/>
</dbReference>
<organism evidence="2 3">
    <name type="scientific">Robbsia andropogonis</name>
    <dbReference type="NCBI Taxonomy" id="28092"/>
    <lineage>
        <taxon>Bacteria</taxon>
        <taxon>Pseudomonadati</taxon>
        <taxon>Pseudomonadota</taxon>
        <taxon>Betaproteobacteria</taxon>
        <taxon>Burkholderiales</taxon>
        <taxon>Burkholderiaceae</taxon>
        <taxon>Robbsia</taxon>
    </lineage>
</organism>
<proteinExistence type="predicted"/>
<feature type="chain" id="PRO_5002490518" description="DUF481 domain-containing protein" evidence="1">
    <location>
        <begin position="23"/>
        <end position="258"/>
    </location>
</feature>
<dbReference type="Proteomes" id="UP000033618">
    <property type="component" value="Unassembled WGS sequence"/>
</dbReference>
<evidence type="ECO:0000313" key="3">
    <source>
        <dbReference type="Proteomes" id="UP000033618"/>
    </source>
</evidence>
<gene>
    <name evidence="2" type="ORF">WM40_01375</name>
</gene>
<dbReference type="AlphaFoldDB" id="A0A0F5K5Z8"/>
<sequence>MKLKNFPVLPLFMMFASAPVWADPVALESSAAVKTDGQWRGSFNAGLSAASGDTSSMAVNAAANAQWANTTDKFVGSLTGLYGWTKDSDGTKSTSNNLIKFDAEYDHDLTPKVYALGVFQAQRNELQDLNFQSSVGGGFGYHVVKTNPTVFDVYSGVSYNYEQYHSSSRNYPELLMGENWVQKIGPNTTFNERIAVYPNLGYIGNVRTQLDAGLTTQITDHLNWKITVSNSYQNHPVSGVKKTNTIVMTSIGYNFGPK</sequence>
<name>A0A0F5K5Z8_9BURK</name>
<dbReference type="EMBL" id="LAQU01000001">
    <property type="protein sequence ID" value="KKB65294.1"/>
    <property type="molecule type" value="Genomic_DNA"/>
</dbReference>
<accession>A0A0F5K5Z8</accession>
<evidence type="ECO:0008006" key="4">
    <source>
        <dbReference type="Google" id="ProtNLM"/>
    </source>
</evidence>
<evidence type="ECO:0000256" key="1">
    <source>
        <dbReference type="SAM" id="SignalP"/>
    </source>
</evidence>
<feature type="signal peptide" evidence="1">
    <location>
        <begin position="1"/>
        <end position="22"/>
    </location>
</feature>
<dbReference type="Pfam" id="PF04338">
    <property type="entry name" value="DUF481"/>
    <property type="match status" value="1"/>
</dbReference>
<dbReference type="PATRIC" id="fig|28092.6.peg.312"/>
<keyword evidence="3" id="KW-1185">Reference proteome</keyword>
<protein>
    <recommendedName>
        <fullName evidence="4">DUF481 domain-containing protein</fullName>
    </recommendedName>
</protein>
<comment type="caution">
    <text evidence="2">The sequence shown here is derived from an EMBL/GenBank/DDBJ whole genome shotgun (WGS) entry which is preliminary data.</text>
</comment>
<dbReference type="OrthoDB" id="9806250at2"/>
<reference evidence="2 3" key="1">
    <citation type="submission" date="2015-03" db="EMBL/GenBank/DDBJ databases">
        <title>Draft Genome Sequence of Burkholderia andropogonis type strain ICMP2807, isolated from Sorghum bicolor.</title>
        <authorList>
            <person name="Lopes-Santos L."/>
            <person name="Castro D.B."/>
            <person name="Ottoboni L.M."/>
            <person name="Park D."/>
            <person name="Weirc B.S."/>
            <person name="Destefano S.A."/>
        </authorList>
    </citation>
    <scope>NUCLEOTIDE SEQUENCE [LARGE SCALE GENOMIC DNA]</scope>
    <source>
        <strain evidence="2 3">ICMP2807</strain>
    </source>
</reference>